<dbReference type="GO" id="GO:0005794">
    <property type="term" value="C:Golgi apparatus"/>
    <property type="evidence" value="ECO:0007669"/>
    <property type="project" value="TreeGrafter"/>
</dbReference>
<sequence length="212" mass="22338">MKTGSPSGYGTIPTAGSPPPSEAAPASSSPASRATYLINGFKEQGQALIAARRPWQELLNPGAFARPLTTAEATDRLRRNLAYFRANYTIAVLLAVFLSLIWHPSSLIAFIALSAAWLFLYFSHNGPLVLFGRAIDDGAVLIALSVVTVVALIVTDVASNVLASFMVGLAIIGIHAVLRTTDDLFLDEQAAASGGLLSVTGTPVQKAYVRVV</sequence>
<dbReference type="InParanoid" id="A0A6I9R4B8"/>
<comment type="function">
    <text evidence="1 7">May be involved in both secretory and endocytic intracellular trafficking in the endosomal/prevacuolar compartments.</text>
</comment>
<feature type="region of interest" description="Disordered" evidence="8">
    <location>
        <begin position="1"/>
        <end position="29"/>
    </location>
</feature>
<evidence type="ECO:0000256" key="8">
    <source>
        <dbReference type="SAM" id="MobiDB-lite"/>
    </source>
</evidence>
<feature type="transmembrane region" description="Helical" evidence="7">
    <location>
        <begin position="161"/>
        <end position="178"/>
    </location>
</feature>
<evidence type="ECO:0000313" key="9">
    <source>
        <dbReference type="Proteomes" id="UP000504607"/>
    </source>
</evidence>
<evidence type="ECO:0000256" key="4">
    <source>
        <dbReference type="ARBA" id="ARBA00022692"/>
    </source>
</evidence>
<keyword evidence="7" id="KW-0813">Transport</keyword>
<reference evidence="10" key="1">
    <citation type="submission" date="2025-08" db="UniProtKB">
        <authorList>
            <consortium name="RefSeq"/>
        </authorList>
    </citation>
    <scope>IDENTIFICATION</scope>
</reference>
<dbReference type="Pfam" id="PF03208">
    <property type="entry name" value="PRA1"/>
    <property type="match status" value="1"/>
</dbReference>
<evidence type="ECO:0000256" key="7">
    <source>
        <dbReference type="RuleBase" id="RU363107"/>
    </source>
</evidence>
<feature type="transmembrane region" description="Helical" evidence="7">
    <location>
        <begin position="108"/>
        <end position="131"/>
    </location>
</feature>
<feature type="transmembrane region" description="Helical" evidence="7">
    <location>
        <begin position="82"/>
        <end position="102"/>
    </location>
</feature>
<evidence type="ECO:0000256" key="3">
    <source>
        <dbReference type="ARBA" id="ARBA00006483"/>
    </source>
</evidence>
<proteinExistence type="inferred from homology"/>
<organism evidence="9 10">
    <name type="scientific">Elaeis guineensis var. tenera</name>
    <name type="common">Oil palm</name>
    <dbReference type="NCBI Taxonomy" id="51953"/>
    <lineage>
        <taxon>Eukaryota</taxon>
        <taxon>Viridiplantae</taxon>
        <taxon>Streptophyta</taxon>
        <taxon>Embryophyta</taxon>
        <taxon>Tracheophyta</taxon>
        <taxon>Spermatophyta</taxon>
        <taxon>Magnoliopsida</taxon>
        <taxon>Liliopsida</taxon>
        <taxon>Arecaceae</taxon>
        <taxon>Arecoideae</taxon>
        <taxon>Cocoseae</taxon>
        <taxon>Elaeidinae</taxon>
        <taxon>Elaeis</taxon>
    </lineage>
</organism>
<accession>A0A6I9R4B8</accession>
<comment type="similarity">
    <text evidence="3 7">Belongs to the PRA1 family.</text>
</comment>
<feature type="transmembrane region" description="Helical" evidence="7">
    <location>
        <begin position="138"/>
        <end position="155"/>
    </location>
</feature>
<evidence type="ECO:0000256" key="2">
    <source>
        <dbReference type="ARBA" id="ARBA00004141"/>
    </source>
</evidence>
<keyword evidence="9" id="KW-1185">Reference proteome</keyword>
<dbReference type="KEGG" id="egu:105042170"/>
<evidence type="ECO:0000313" key="10">
    <source>
        <dbReference type="RefSeq" id="XP_010917587.1"/>
    </source>
</evidence>
<dbReference type="Proteomes" id="UP000504607">
    <property type="component" value="Chromosome 3"/>
</dbReference>
<keyword evidence="5 7" id="KW-1133">Transmembrane helix</keyword>
<dbReference type="GeneID" id="105042170"/>
<name>A0A6I9R4B8_ELAGV</name>
<dbReference type="InterPro" id="IPR004895">
    <property type="entry name" value="Prenylated_rab_accept_PRA1"/>
</dbReference>
<evidence type="ECO:0000256" key="5">
    <source>
        <dbReference type="ARBA" id="ARBA00022989"/>
    </source>
</evidence>
<dbReference type="PANTHER" id="PTHR19317">
    <property type="entry name" value="PRENYLATED RAB ACCEPTOR 1-RELATED"/>
    <property type="match status" value="1"/>
</dbReference>
<dbReference type="PANTHER" id="PTHR19317:SF58">
    <property type="entry name" value="OS03G0741600 PROTEIN"/>
    <property type="match status" value="1"/>
</dbReference>
<dbReference type="GO" id="GO:0016192">
    <property type="term" value="P:vesicle-mediated transport"/>
    <property type="evidence" value="ECO:0007669"/>
    <property type="project" value="UniProtKB-ARBA"/>
</dbReference>
<keyword evidence="4 7" id="KW-0812">Transmembrane</keyword>
<dbReference type="OrthoDB" id="63113at2759"/>
<dbReference type="RefSeq" id="XP_010917587.1">
    <property type="nucleotide sequence ID" value="XM_010919285.2"/>
</dbReference>
<evidence type="ECO:0000256" key="1">
    <source>
        <dbReference type="ARBA" id="ARBA00002501"/>
    </source>
</evidence>
<keyword evidence="6 7" id="KW-0472">Membrane</keyword>
<dbReference type="GO" id="GO:0005783">
    <property type="term" value="C:endoplasmic reticulum"/>
    <property type="evidence" value="ECO:0007669"/>
    <property type="project" value="UniProtKB-ARBA"/>
</dbReference>
<dbReference type="AlphaFoldDB" id="A0A6I9R4B8"/>
<evidence type="ECO:0000256" key="6">
    <source>
        <dbReference type="ARBA" id="ARBA00023136"/>
    </source>
</evidence>
<comment type="subcellular location">
    <subcellularLocation>
        <location evidence="2 7">Membrane</location>
        <topology evidence="2 7">Multi-pass membrane protein</topology>
    </subcellularLocation>
</comment>
<dbReference type="GO" id="GO:0016020">
    <property type="term" value="C:membrane"/>
    <property type="evidence" value="ECO:0007669"/>
    <property type="project" value="UniProtKB-SubCell"/>
</dbReference>
<protein>
    <recommendedName>
        <fullName evidence="7">PRA1 family protein</fullName>
    </recommendedName>
</protein>
<gene>
    <name evidence="10" type="primary">LOC105042170</name>
</gene>
<dbReference type="FunCoup" id="A0A6I9R4B8">
    <property type="interactions" value="101"/>
</dbReference>